<keyword evidence="1" id="KW-0812">Transmembrane</keyword>
<evidence type="ECO:0000313" key="2">
    <source>
        <dbReference type="EMBL" id="AKL10627.1"/>
    </source>
</evidence>
<feature type="transmembrane region" description="Helical" evidence="1">
    <location>
        <begin position="44"/>
        <end position="68"/>
    </location>
</feature>
<keyword evidence="1" id="KW-0472">Membrane</keyword>
<evidence type="ECO:0000256" key="1">
    <source>
        <dbReference type="SAM" id="Phobius"/>
    </source>
</evidence>
<organism evidence="2 3">
    <name type="scientific">Phytobacter ursingii</name>
    <dbReference type="NCBI Taxonomy" id="1972431"/>
    <lineage>
        <taxon>Bacteria</taxon>
        <taxon>Pseudomonadati</taxon>
        <taxon>Pseudomonadota</taxon>
        <taxon>Gammaproteobacteria</taxon>
        <taxon>Enterobacterales</taxon>
        <taxon>Enterobacteriaceae</taxon>
        <taxon>Phytobacter</taxon>
    </lineage>
</organism>
<reference evidence="2 3" key="1">
    <citation type="submission" date="2015-06" db="EMBL/GenBank/DDBJ databases">
        <title>Rapid spread of a carbapenem resistance gene driven by multiple levels of genetic mobility.</title>
        <authorList>
            <person name="Sheppard A.E."/>
            <person name="Stoesser N."/>
            <person name="Wilson D."/>
            <person name="Sebra R."/>
            <person name="Kasarskis A."/>
            <person name="Anson L."/>
            <person name="Giess A."/>
            <person name="Pankhurst L."/>
            <person name="Vaughan A."/>
            <person name="Grim C.J."/>
            <person name="Cox H."/>
            <person name="Yeh A."/>
            <person name="Sifri C.D."/>
            <person name="Walker S."/>
            <person name="Peto T.E."/>
            <person name="Crook D.W."/>
            <person name="Mathers A.J."/>
        </authorList>
    </citation>
    <scope>NUCLEOTIDE SEQUENCE [LARGE SCALE GENOMIC DNA]</scope>
    <source>
        <strain evidence="2 3">CAV1151</strain>
    </source>
</reference>
<feature type="transmembrane region" description="Helical" evidence="1">
    <location>
        <begin position="12"/>
        <end position="32"/>
    </location>
</feature>
<dbReference type="EMBL" id="CP011602">
    <property type="protein sequence ID" value="AKL10627.1"/>
    <property type="molecule type" value="Genomic_DNA"/>
</dbReference>
<protein>
    <submittedName>
        <fullName evidence="2">Uncharacterized protein</fullName>
    </submittedName>
</protein>
<name>A0AAC8TKT0_9ENTR</name>
<dbReference type="AlphaFoldDB" id="A0AAC8TKT0"/>
<dbReference type="KEGG" id="kin:AB182_04510"/>
<accession>A0AAC8TKT0</accession>
<dbReference type="Proteomes" id="UP000035479">
    <property type="component" value="Chromosome"/>
</dbReference>
<gene>
    <name evidence="2" type="ORF">AB182_04510</name>
</gene>
<evidence type="ECO:0000313" key="3">
    <source>
        <dbReference type="Proteomes" id="UP000035479"/>
    </source>
</evidence>
<feature type="transmembrane region" description="Helical" evidence="1">
    <location>
        <begin position="88"/>
        <end position="104"/>
    </location>
</feature>
<sequence>MEQDVIFLSKSWLPVVFYYFAGMVSFIGCYHLHRCACVYSNTLCRFLFIVVINFFGAIHIITGFYDVVGYHSYGINILKMYRIADYDTIRFGAVLFAVLNALLVRRI</sequence>
<proteinExistence type="predicted"/>
<keyword evidence="1" id="KW-1133">Transmembrane helix</keyword>